<dbReference type="AlphaFoldDB" id="A0AAE0YCB8"/>
<evidence type="ECO:0000313" key="2">
    <source>
        <dbReference type="EMBL" id="KAK3739620.1"/>
    </source>
</evidence>
<evidence type="ECO:0000256" key="1">
    <source>
        <dbReference type="SAM" id="Phobius"/>
    </source>
</evidence>
<sequence>MPLVGVLTTARHAGSPTSGGGVAIGQRSRHDSLFGPCQHIQHIHHKQSSCNIDTSEADSGLIVNLIIIIVLLVGLCLSGKGQQPTVKLSLQPAEHLRSSQVTLQVFGVS</sequence>
<keyword evidence="1" id="KW-1133">Transmembrane helix</keyword>
<name>A0AAE0YCB8_9GAST</name>
<protein>
    <submittedName>
        <fullName evidence="2">Uncharacterized protein</fullName>
    </submittedName>
</protein>
<keyword evidence="1" id="KW-0472">Membrane</keyword>
<dbReference type="EMBL" id="JAWDGP010006510">
    <property type="protein sequence ID" value="KAK3739620.1"/>
    <property type="molecule type" value="Genomic_DNA"/>
</dbReference>
<accession>A0AAE0YCB8</accession>
<keyword evidence="3" id="KW-1185">Reference proteome</keyword>
<keyword evidence="1" id="KW-0812">Transmembrane</keyword>
<reference evidence="2" key="1">
    <citation type="journal article" date="2023" name="G3 (Bethesda)">
        <title>A reference genome for the long-term kleptoplast-retaining sea slug Elysia crispata morphotype clarki.</title>
        <authorList>
            <person name="Eastman K.E."/>
            <person name="Pendleton A.L."/>
            <person name="Shaikh M.A."/>
            <person name="Suttiyut T."/>
            <person name="Ogas R."/>
            <person name="Tomko P."/>
            <person name="Gavelis G."/>
            <person name="Widhalm J.R."/>
            <person name="Wisecaver J.H."/>
        </authorList>
    </citation>
    <scope>NUCLEOTIDE SEQUENCE</scope>
    <source>
        <strain evidence="2">ECLA1</strain>
    </source>
</reference>
<organism evidence="2 3">
    <name type="scientific">Elysia crispata</name>
    <name type="common">lettuce slug</name>
    <dbReference type="NCBI Taxonomy" id="231223"/>
    <lineage>
        <taxon>Eukaryota</taxon>
        <taxon>Metazoa</taxon>
        <taxon>Spiralia</taxon>
        <taxon>Lophotrochozoa</taxon>
        <taxon>Mollusca</taxon>
        <taxon>Gastropoda</taxon>
        <taxon>Heterobranchia</taxon>
        <taxon>Euthyneura</taxon>
        <taxon>Panpulmonata</taxon>
        <taxon>Sacoglossa</taxon>
        <taxon>Placobranchoidea</taxon>
        <taxon>Plakobranchidae</taxon>
        <taxon>Elysia</taxon>
    </lineage>
</organism>
<dbReference type="Proteomes" id="UP001283361">
    <property type="component" value="Unassembled WGS sequence"/>
</dbReference>
<gene>
    <name evidence="2" type="ORF">RRG08_008228</name>
</gene>
<comment type="caution">
    <text evidence="2">The sequence shown here is derived from an EMBL/GenBank/DDBJ whole genome shotgun (WGS) entry which is preliminary data.</text>
</comment>
<feature type="transmembrane region" description="Helical" evidence="1">
    <location>
        <begin position="61"/>
        <end position="79"/>
    </location>
</feature>
<evidence type="ECO:0000313" key="3">
    <source>
        <dbReference type="Proteomes" id="UP001283361"/>
    </source>
</evidence>
<proteinExistence type="predicted"/>